<dbReference type="InterPro" id="IPR051045">
    <property type="entry name" value="TonB-dependent_transducer"/>
</dbReference>
<evidence type="ECO:0000313" key="13">
    <source>
        <dbReference type="EMBL" id="RRQ22195.1"/>
    </source>
</evidence>
<dbReference type="AlphaFoldDB" id="A0A426QKA9"/>
<keyword evidence="3" id="KW-0813">Transport</keyword>
<organism evidence="13 14">
    <name type="scientific">Thiohalobacter thiocyanaticus</name>
    <dbReference type="NCBI Taxonomy" id="585455"/>
    <lineage>
        <taxon>Bacteria</taxon>
        <taxon>Pseudomonadati</taxon>
        <taxon>Pseudomonadota</taxon>
        <taxon>Gammaproteobacteria</taxon>
        <taxon>Thiohalobacterales</taxon>
        <taxon>Thiohalobacteraceae</taxon>
        <taxon>Thiohalobacter</taxon>
    </lineage>
</organism>
<sequence length="284" mass="31220">MSQNVLGNRPQHHGDPLIVALLLAGALHALLLLGVSFTFEPDASREAPPPLDIALLPKHNTEAPEEADYLAEHSQTGAGNVDERVEPTPPQPAKQASAPPPEPETAREQPQVLTQAESDTEVTPSESTPKPESPRPSADELVQRSMEMVQLDEQIKQSLQAYSERPRKTFVSASTREFKYASYMNDWVHKVERVGNLNYPDAARRQGVSGKLLLQVALKPDGSVYTITLLKSSGHQVLDDAAIRIVELAAPFPPLPEAVREDTDLLYITRTWEFLSSGLQTQGR</sequence>
<dbReference type="GO" id="GO:0015031">
    <property type="term" value="P:protein transport"/>
    <property type="evidence" value="ECO:0007669"/>
    <property type="project" value="UniProtKB-KW"/>
</dbReference>
<keyword evidence="14" id="KW-1185">Reference proteome</keyword>
<dbReference type="InterPro" id="IPR006260">
    <property type="entry name" value="TonB/TolA_C"/>
</dbReference>
<dbReference type="PROSITE" id="PS52015">
    <property type="entry name" value="TONB_CTD"/>
    <property type="match status" value="1"/>
</dbReference>
<evidence type="ECO:0000256" key="7">
    <source>
        <dbReference type="ARBA" id="ARBA00022927"/>
    </source>
</evidence>
<feature type="region of interest" description="Disordered" evidence="10">
    <location>
        <begin position="50"/>
        <end position="141"/>
    </location>
</feature>
<evidence type="ECO:0000256" key="8">
    <source>
        <dbReference type="ARBA" id="ARBA00022989"/>
    </source>
</evidence>
<evidence type="ECO:0000256" key="4">
    <source>
        <dbReference type="ARBA" id="ARBA00022475"/>
    </source>
</evidence>
<dbReference type="EMBL" id="QZMU01000001">
    <property type="protein sequence ID" value="RRQ22195.1"/>
    <property type="molecule type" value="Genomic_DNA"/>
</dbReference>
<accession>A0A426QKA9</accession>
<comment type="similarity">
    <text evidence="2">Belongs to the TonB family.</text>
</comment>
<proteinExistence type="inferred from homology"/>
<evidence type="ECO:0000313" key="14">
    <source>
        <dbReference type="Proteomes" id="UP000287798"/>
    </source>
</evidence>
<dbReference type="InterPro" id="IPR037682">
    <property type="entry name" value="TonB_C"/>
</dbReference>
<dbReference type="OrthoDB" id="9803361at2"/>
<dbReference type="GO" id="GO:0031992">
    <property type="term" value="F:energy transducer activity"/>
    <property type="evidence" value="ECO:0007669"/>
    <property type="project" value="TreeGrafter"/>
</dbReference>
<comment type="subcellular location">
    <subcellularLocation>
        <location evidence="1">Cell inner membrane</location>
        <topology evidence="1">Single-pass membrane protein</topology>
        <orientation evidence="1">Periplasmic side</orientation>
    </subcellularLocation>
</comment>
<name>A0A426QKA9_9GAMM</name>
<dbReference type="GO" id="GO:0098797">
    <property type="term" value="C:plasma membrane protein complex"/>
    <property type="evidence" value="ECO:0007669"/>
    <property type="project" value="TreeGrafter"/>
</dbReference>
<protein>
    <submittedName>
        <fullName evidence="13">Energy transducer TonB</fullName>
    </submittedName>
</protein>
<evidence type="ECO:0000259" key="12">
    <source>
        <dbReference type="PROSITE" id="PS52015"/>
    </source>
</evidence>
<dbReference type="NCBIfam" id="TIGR01352">
    <property type="entry name" value="tonB_Cterm"/>
    <property type="match status" value="1"/>
</dbReference>
<dbReference type="Pfam" id="PF03544">
    <property type="entry name" value="TonB_C"/>
    <property type="match status" value="1"/>
</dbReference>
<evidence type="ECO:0000256" key="3">
    <source>
        <dbReference type="ARBA" id="ARBA00022448"/>
    </source>
</evidence>
<feature type="domain" description="TonB C-terminal" evidence="12">
    <location>
        <begin position="184"/>
        <end position="276"/>
    </location>
</feature>
<dbReference type="SUPFAM" id="SSF74653">
    <property type="entry name" value="TolA/TonB C-terminal domain"/>
    <property type="match status" value="1"/>
</dbReference>
<feature type="compositionally biased region" description="Pro residues" evidence="10">
    <location>
        <begin position="87"/>
        <end position="103"/>
    </location>
</feature>
<evidence type="ECO:0000256" key="9">
    <source>
        <dbReference type="ARBA" id="ARBA00023136"/>
    </source>
</evidence>
<evidence type="ECO:0000256" key="2">
    <source>
        <dbReference type="ARBA" id="ARBA00006555"/>
    </source>
</evidence>
<feature type="transmembrane region" description="Helical" evidence="11">
    <location>
        <begin position="17"/>
        <end position="39"/>
    </location>
</feature>
<dbReference type="PANTHER" id="PTHR33446:SF11">
    <property type="entry name" value="TONB3"/>
    <property type="match status" value="1"/>
</dbReference>
<dbReference type="Proteomes" id="UP000287798">
    <property type="component" value="Unassembled WGS sequence"/>
</dbReference>
<gene>
    <name evidence="13" type="ORF">D6C00_09670</name>
</gene>
<comment type="caution">
    <text evidence="13">The sequence shown here is derived from an EMBL/GenBank/DDBJ whole genome shotgun (WGS) entry which is preliminary data.</text>
</comment>
<dbReference type="PANTHER" id="PTHR33446">
    <property type="entry name" value="PROTEIN TONB-RELATED"/>
    <property type="match status" value="1"/>
</dbReference>
<evidence type="ECO:0000256" key="6">
    <source>
        <dbReference type="ARBA" id="ARBA00022692"/>
    </source>
</evidence>
<keyword evidence="7" id="KW-0653">Protein transport</keyword>
<reference evidence="13 14" key="1">
    <citation type="journal article" date="2010" name="Int. J. Syst. Evol. Microbiol.">
        <title>Thiohalobacter thiocyanaticus gen. nov., sp. nov., a moderately halophilic, sulfur-oxidizing gammaproteobacterium from hypersaline lakes, that utilizes thiocyanate.</title>
        <authorList>
            <person name="Sorokin D.Y."/>
            <person name="Kovaleva O.L."/>
            <person name="Tourova T.P."/>
            <person name="Muyzer G."/>
        </authorList>
    </citation>
    <scope>NUCLEOTIDE SEQUENCE [LARGE SCALE GENOMIC DNA]</scope>
    <source>
        <strain evidence="13 14">Hrh1</strain>
    </source>
</reference>
<keyword evidence="8 11" id="KW-1133">Transmembrane helix</keyword>
<keyword evidence="5" id="KW-0997">Cell inner membrane</keyword>
<dbReference type="Gene3D" id="3.30.1150.10">
    <property type="match status" value="1"/>
</dbReference>
<keyword evidence="9 11" id="KW-0472">Membrane</keyword>
<evidence type="ECO:0000256" key="5">
    <source>
        <dbReference type="ARBA" id="ARBA00022519"/>
    </source>
</evidence>
<keyword evidence="4" id="KW-1003">Cell membrane</keyword>
<dbReference type="GO" id="GO:0055085">
    <property type="term" value="P:transmembrane transport"/>
    <property type="evidence" value="ECO:0007669"/>
    <property type="project" value="InterPro"/>
</dbReference>
<evidence type="ECO:0000256" key="10">
    <source>
        <dbReference type="SAM" id="MobiDB-lite"/>
    </source>
</evidence>
<evidence type="ECO:0000256" key="1">
    <source>
        <dbReference type="ARBA" id="ARBA00004383"/>
    </source>
</evidence>
<evidence type="ECO:0000256" key="11">
    <source>
        <dbReference type="SAM" id="Phobius"/>
    </source>
</evidence>
<dbReference type="RefSeq" id="WP_125181535.1">
    <property type="nucleotide sequence ID" value="NZ_QZMU01000001.1"/>
</dbReference>
<feature type="compositionally biased region" description="Low complexity" evidence="10">
    <location>
        <begin position="121"/>
        <end position="130"/>
    </location>
</feature>
<keyword evidence="6 11" id="KW-0812">Transmembrane</keyword>